<proteinExistence type="predicted"/>
<dbReference type="EMBL" id="CATOUU010000906">
    <property type="protein sequence ID" value="CAI9958436.1"/>
    <property type="molecule type" value="Genomic_DNA"/>
</dbReference>
<keyword evidence="1" id="KW-0472">Membrane</keyword>
<accession>A0AA86UNP6</accession>
<evidence type="ECO:0000313" key="2">
    <source>
        <dbReference type="EMBL" id="CAI9958436.1"/>
    </source>
</evidence>
<keyword evidence="4" id="KW-1185">Reference proteome</keyword>
<dbReference type="Proteomes" id="UP001642409">
    <property type="component" value="Unassembled WGS sequence"/>
</dbReference>
<dbReference type="EMBL" id="CAXDID020000061">
    <property type="protein sequence ID" value="CAL6010195.1"/>
    <property type="molecule type" value="Genomic_DNA"/>
</dbReference>
<sequence>MSTMDRSSQHSSQLSKSSQDPIQIHYTGVIMKPVLQVFLSSVLPEAIFHICQAAVCFIILHYIDTYIEEYGIIMITTTFILINLLNMLVSDSFIEAGTQYMNKSLELKQNNASKVYFAYTYIFGLGFTVLISLALLFGLQTQLADFVMWREFDTVMGGGIAFSCLLCEQLYIKIFCHFQCG</sequence>
<evidence type="ECO:0000256" key="1">
    <source>
        <dbReference type="SAM" id="Phobius"/>
    </source>
</evidence>
<reference evidence="3 4" key="2">
    <citation type="submission" date="2024-07" db="EMBL/GenBank/DDBJ databases">
        <authorList>
            <person name="Akdeniz Z."/>
        </authorList>
    </citation>
    <scope>NUCLEOTIDE SEQUENCE [LARGE SCALE GENOMIC DNA]</scope>
</reference>
<keyword evidence="1" id="KW-1133">Transmembrane helix</keyword>
<name>A0AA86UNP6_9EUKA</name>
<reference evidence="2" key="1">
    <citation type="submission" date="2023-06" db="EMBL/GenBank/DDBJ databases">
        <authorList>
            <person name="Kurt Z."/>
        </authorList>
    </citation>
    <scope>NUCLEOTIDE SEQUENCE</scope>
</reference>
<evidence type="ECO:0000313" key="4">
    <source>
        <dbReference type="Proteomes" id="UP001642409"/>
    </source>
</evidence>
<organism evidence="2">
    <name type="scientific">Hexamita inflata</name>
    <dbReference type="NCBI Taxonomy" id="28002"/>
    <lineage>
        <taxon>Eukaryota</taxon>
        <taxon>Metamonada</taxon>
        <taxon>Diplomonadida</taxon>
        <taxon>Hexamitidae</taxon>
        <taxon>Hexamitinae</taxon>
        <taxon>Hexamita</taxon>
    </lineage>
</organism>
<feature type="transmembrane region" description="Helical" evidence="1">
    <location>
        <begin position="116"/>
        <end position="139"/>
    </location>
</feature>
<feature type="transmembrane region" description="Helical" evidence="1">
    <location>
        <begin position="46"/>
        <end position="63"/>
    </location>
</feature>
<protein>
    <submittedName>
        <fullName evidence="3">Hypothetical_protein</fullName>
    </submittedName>
</protein>
<dbReference type="AlphaFoldDB" id="A0AA86UNP6"/>
<feature type="transmembrane region" description="Helical" evidence="1">
    <location>
        <begin position="70"/>
        <end position="89"/>
    </location>
</feature>
<comment type="caution">
    <text evidence="2">The sequence shown here is derived from an EMBL/GenBank/DDBJ whole genome shotgun (WGS) entry which is preliminary data.</text>
</comment>
<gene>
    <name evidence="3" type="ORF">HINF_LOCUS21965</name>
    <name evidence="2" type="ORF">HINF_LOCUS46081</name>
</gene>
<evidence type="ECO:0000313" key="3">
    <source>
        <dbReference type="EMBL" id="CAL6010195.1"/>
    </source>
</evidence>
<keyword evidence="1" id="KW-0812">Transmembrane</keyword>